<comment type="caution">
    <text evidence="1">The sequence shown here is derived from an EMBL/GenBank/DDBJ whole genome shotgun (WGS) entry which is preliminary data.</text>
</comment>
<organism evidence="1 2">
    <name type="scientific">Diaphorobacter nitroreducens</name>
    <dbReference type="NCBI Taxonomy" id="164759"/>
    <lineage>
        <taxon>Bacteria</taxon>
        <taxon>Pseudomonadati</taxon>
        <taxon>Pseudomonadota</taxon>
        <taxon>Betaproteobacteria</taxon>
        <taxon>Burkholderiales</taxon>
        <taxon>Comamonadaceae</taxon>
        <taxon>Diaphorobacter</taxon>
    </lineage>
</organism>
<evidence type="ECO:0000313" key="1">
    <source>
        <dbReference type="EMBL" id="ROR49283.1"/>
    </source>
</evidence>
<sequence>MTIQQIPNVRVWLQGRDYVESAEILLDYNRVQPAAVVAGLAIEIFIKSFLATRHATGHATTERGHSGTAMFHKLPATLQDELLVCSSEVDTAVDFVAELTKHDGAFVSGRYWYEPTASKVLSSDTVYFARHLCETVFLLGQKRSA</sequence>
<dbReference type="RefSeq" id="WP_123675527.1">
    <property type="nucleotide sequence ID" value="NZ_RJVL01000002.1"/>
</dbReference>
<dbReference type="Proteomes" id="UP000271868">
    <property type="component" value="Unassembled WGS sequence"/>
</dbReference>
<reference evidence="1 2" key="1">
    <citation type="submission" date="2018-11" db="EMBL/GenBank/DDBJ databases">
        <title>Genomic Encyclopedia of Type Strains, Phase IV (KMG-IV): sequencing the most valuable type-strain genomes for metagenomic binning, comparative biology and taxonomic classification.</title>
        <authorList>
            <person name="Goeker M."/>
        </authorList>
    </citation>
    <scope>NUCLEOTIDE SEQUENCE [LARGE SCALE GENOMIC DNA]</scope>
    <source>
        <strain evidence="1 2">DSM 15985</strain>
    </source>
</reference>
<dbReference type="AlphaFoldDB" id="A0AAX1WX59"/>
<name>A0AAX1WX59_9BURK</name>
<evidence type="ECO:0008006" key="3">
    <source>
        <dbReference type="Google" id="ProtNLM"/>
    </source>
</evidence>
<proteinExistence type="predicted"/>
<dbReference type="EMBL" id="RJVL01000002">
    <property type="protein sequence ID" value="ROR49283.1"/>
    <property type="molecule type" value="Genomic_DNA"/>
</dbReference>
<protein>
    <recommendedName>
        <fullName evidence="3">HEPN domain-containing protein</fullName>
    </recommendedName>
</protein>
<accession>A0AAX1WX59</accession>
<gene>
    <name evidence="1" type="ORF">EDC60_1278</name>
</gene>
<keyword evidence="2" id="KW-1185">Reference proteome</keyword>
<evidence type="ECO:0000313" key="2">
    <source>
        <dbReference type="Proteomes" id="UP000271868"/>
    </source>
</evidence>